<dbReference type="Pfam" id="PF16353">
    <property type="entry name" value="LacZ_4"/>
    <property type="match status" value="1"/>
</dbReference>
<evidence type="ECO:0000256" key="6">
    <source>
        <dbReference type="ARBA" id="ARBA00023295"/>
    </source>
</evidence>
<dbReference type="Pfam" id="PF00703">
    <property type="entry name" value="Glyco_hydro_2"/>
    <property type="match status" value="1"/>
</dbReference>
<dbReference type="SUPFAM" id="SSF51445">
    <property type="entry name" value="(Trans)glycosidases"/>
    <property type="match status" value="1"/>
</dbReference>
<keyword evidence="6 8" id="KW-0326">Glycosidase</keyword>
<sequence length="981" mass="114514">MEMKNEWVKDPKIFNVNRLRATASIHRYASIKELKEKQSSFNYSLNGSWKFHYATGFNQLIPEFSNKDYCVDHWDEIKVPGHIQLQGYGKPMYVNQIYPWSGTQQIIPGELPDKNPIGSYVTYFDSSVIKDNVDTYITFHGVESAMALWVNGTFVGYSEDTFTPSSFNITDLIVNGENKIAVNVYRFSSGSWLEDQDFWRFSGIFRDVELQMVSHVHLKDIKILTHLNENYDHATVEVTPMIVRKEAKFKAVYTLKYKDEIIGQKESKDCCSPINFEFDDPHLWSAEKPNLYQLYVEIMDEKGLVECSQYNVGVREFKLIDGIMCINGKRIVFHGVNRHEFSAKTGRTVSYEDTKKDILNMKANNINALRTCHYPNQTFVYDLCDEYGLYVIDEVNLETHGTWSELFDKTHIIPDDKSEWLDIILDRANSMYERDKNHPSIIIWSLGNESYGGKNLYEMSKFMKQKDTSRLIHYEGLSHDRRYNETSDIESQMYTFAVDVEKYLKEHQDKPFILCEYAHSMGNSNGALFKYIDLEKKYSLYQGGFIWDYIDQALYHDGKLCYGGDFGERPSDYDFCGNGIVFADRTNTPKMQEVKYCYQYVDFRIDENDIHINNNYLFTDLNEYQLQMDLLCNGNVVQTKTMTVDCKPLSSVVVENPFKINDQDQEYTVTVYLKKNHEIYAQEQYIYEVKNKTHNIHTTKHVDIVEDYLNVGVVGKDFNAIFSKQKGLVSYRYHQQEYIRVPVRPNFFRAATNNDVENKYGYRYGKWLTASLYAKCEFVGISKGDCSCKIEYAYDLPNLQDEKVHLVYEVYGDGKIIVDMSYQPVVFEIEMPVFGLIFQLYKDMEEVNYYGFGPEENYIDRNKGALLGKYTYQVTDNLTPYLYPQECGNRTHVRELSVAGENTKLTVKGEDFEFTALHYTPYELENARHKDELPNVYQTVLCINEKQMGVAGDDTWGAKTHDEFLLDKEKHHLRFSFKGKL</sequence>
<dbReference type="EC" id="3.2.1.23" evidence="3 8"/>
<dbReference type="Proteomes" id="UP000240974">
    <property type="component" value="Unassembled WGS sequence"/>
</dbReference>
<dbReference type="Gene3D" id="2.70.98.10">
    <property type="match status" value="1"/>
</dbReference>
<dbReference type="SUPFAM" id="SSF49303">
    <property type="entry name" value="beta-Galactosidase/glucuronidase domain"/>
    <property type="match status" value="2"/>
</dbReference>
<evidence type="ECO:0000256" key="1">
    <source>
        <dbReference type="ARBA" id="ARBA00001412"/>
    </source>
</evidence>
<evidence type="ECO:0000256" key="8">
    <source>
        <dbReference type="RuleBase" id="RU361154"/>
    </source>
</evidence>
<dbReference type="PRINTS" id="PR00132">
    <property type="entry name" value="GLHYDRLASE2"/>
</dbReference>
<dbReference type="InterPro" id="IPR050347">
    <property type="entry name" value="Bact_Beta-galactosidase"/>
</dbReference>
<dbReference type="InterPro" id="IPR017853">
    <property type="entry name" value="GH"/>
</dbReference>
<reference evidence="10 11" key="1">
    <citation type="journal article" date="2019" name="Int. J. Syst. Evol. Microbiol.">
        <title>Faecalibacillus intestinalis gen. nov., sp. nov. and Faecalibacillus faecis sp. nov., isolated from human faeces.</title>
        <authorList>
            <person name="Seo B."/>
            <person name="Jeon K."/>
            <person name="Baek I."/>
            <person name="Lee Y.M."/>
            <person name="Baek K."/>
            <person name="Ko G."/>
        </authorList>
    </citation>
    <scope>NUCLEOTIDE SEQUENCE [LARGE SCALE GENOMIC DNA]</scope>
    <source>
        <strain evidence="10 11">SNUG30099</strain>
    </source>
</reference>
<dbReference type="InterPro" id="IPR004199">
    <property type="entry name" value="B-gal_small/dom_5"/>
</dbReference>
<gene>
    <name evidence="10" type="ORF">C7U54_07055</name>
</gene>
<dbReference type="InterPro" id="IPR006102">
    <property type="entry name" value="Ig-like_GH2"/>
</dbReference>
<proteinExistence type="inferred from homology"/>
<dbReference type="Gene3D" id="2.60.40.10">
    <property type="entry name" value="Immunoglobulins"/>
    <property type="match status" value="2"/>
</dbReference>
<organism evidence="10 11">
    <name type="scientific">Faecalibacillus intestinalis</name>
    <dbReference type="NCBI Taxonomy" id="1982626"/>
    <lineage>
        <taxon>Bacteria</taxon>
        <taxon>Bacillati</taxon>
        <taxon>Bacillota</taxon>
        <taxon>Erysipelotrichia</taxon>
        <taxon>Erysipelotrichales</taxon>
        <taxon>Coprobacillaceae</taxon>
        <taxon>Faecalibacillus</taxon>
    </lineage>
</organism>
<dbReference type="InterPro" id="IPR011013">
    <property type="entry name" value="Gal_mutarotase_sf_dom"/>
</dbReference>
<dbReference type="InterPro" id="IPR032312">
    <property type="entry name" value="LacZ_4"/>
</dbReference>
<comment type="catalytic activity">
    <reaction evidence="1 8">
        <text>Hydrolysis of terminal non-reducing beta-D-galactose residues in beta-D-galactosides.</text>
        <dbReference type="EC" id="3.2.1.23"/>
    </reaction>
</comment>
<dbReference type="SMART" id="SM01038">
    <property type="entry name" value="Bgal_small_N"/>
    <property type="match status" value="1"/>
</dbReference>
<dbReference type="GO" id="GO:0009341">
    <property type="term" value="C:beta-galactosidase complex"/>
    <property type="evidence" value="ECO:0007669"/>
    <property type="project" value="InterPro"/>
</dbReference>
<dbReference type="SUPFAM" id="SSF49785">
    <property type="entry name" value="Galactose-binding domain-like"/>
    <property type="match status" value="1"/>
</dbReference>
<keyword evidence="11" id="KW-1185">Reference proteome</keyword>
<evidence type="ECO:0000313" key="10">
    <source>
        <dbReference type="EMBL" id="PST41118.1"/>
    </source>
</evidence>
<dbReference type="Gene3D" id="3.20.20.80">
    <property type="entry name" value="Glycosidases"/>
    <property type="match status" value="1"/>
</dbReference>
<accession>A0A2T3G0Q4</accession>
<dbReference type="EMBL" id="PYLQ01000008">
    <property type="protein sequence ID" value="PST41118.1"/>
    <property type="molecule type" value="Genomic_DNA"/>
</dbReference>
<evidence type="ECO:0000256" key="2">
    <source>
        <dbReference type="ARBA" id="ARBA00007401"/>
    </source>
</evidence>
<dbReference type="InterPro" id="IPR036156">
    <property type="entry name" value="Beta-gal/glucu_dom_sf"/>
</dbReference>
<dbReference type="PANTHER" id="PTHR46323:SF2">
    <property type="entry name" value="BETA-GALACTOSIDASE"/>
    <property type="match status" value="1"/>
</dbReference>
<dbReference type="InterPro" id="IPR014718">
    <property type="entry name" value="GH-type_carb-bd"/>
</dbReference>
<dbReference type="GO" id="GO:0030246">
    <property type="term" value="F:carbohydrate binding"/>
    <property type="evidence" value="ECO:0007669"/>
    <property type="project" value="InterPro"/>
</dbReference>
<evidence type="ECO:0000256" key="5">
    <source>
        <dbReference type="ARBA" id="ARBA00022801"/>
    </source>
</evidence>
<comment type="caution">
    <text evidence="10">The sequence shown here is derived from an EMBL/GenBank/DDBJ whole genome shotgun (WGS) entry which is preliminary data.</text>
</comment>
<dbReference type="RefSeq" id="WP_107029807.1">
    <property type="nucleotide sequence ID" value="NZ_PYLQ01000008.1"/>
</dbReference>
<dbReference type="AlphaFoldDB" id="A0A2T3G0Q4"/>
<dbReference type="InterPro" id="IPR006103">
    <property type="entry name" value="Glyco_hydro_2_cat"/>
</dbReference>
<name>A0A2T3G0Q4_9FIRM</name>
<dbReference type="InterPro" id="IPR006101">
    <property type="entry name" value="Glyco_hydro_2"/>
</dbReference>
<evidence type="ECO:0000256" key="4">
    <source>
        <dbReference type="ARBA" id="ARBA00013303"/>
    </source>
</evidence>
<dbReference type="InterPro" id="IPR023230">
    <property type="entry name" value="Glyco_hydro_2_CS"/>
</dbReference>
<evidence type="ECO:0000256" key="3">
    <source>
        <dbReference type="ARBA" id="ARBA00012756"/>
    </source>
</evidence>
<keyword evidence="5 8" id="KW-0378">Hydrolase</keyword>
<dbReference type="GO" id="GO:0004565">
    <property type="term" value="F:beta-galactosidase activity"/>
    <property type="evidence" value="ECO:0007669"/>
    <property type="project" value="UniProtKB-EC"/>
</dbReference>
<evidence type="ECO:0000256" key="7">
    <source>
        <dbReference type="ARBA" id="ARBA00032230"/>
    </source>
</evidence>
<evidence type="ECO:0000259" key="9">
    <source>
        <dbReference type="SMART" id="SM01038"/>
    </source>
</evidence>
<dbReference type="PROSITE" id="PS00608">
    <property type="entry name" value="GLYCOSYL_HYDROL_F2_2"/>
    <property type="match status" value="1"/>
</dbReference>
<dbReference type="InterPro" id="IPR013783">
    <property type="entry name" value="Ig-like_fold"/>
</dbReference>
<dbReference type="InterPro" id="IPR023232">
    <property type="entry name" value="Glyco_hydro_2_AS"/>
</dbReference>
<dbReference type="Pfam" id="PF02929">
    <property type="entry name" value="Bgal_small_N"/>
    <property type="match status" value="1"/>
</dbReference>
<dbReference type="SUPFAM" id="SSF74650">
    <property type="entry name" value="Galactose mutarotase-like"/>
    <property type="match status" value="1"/>
</dbReference>
<dbReference type="Pfam" id="PF02837">
    <property type="entry name" value="Glyco_hydro_2_N"/>
    <property type="match status" value="1"/>
</dbReference>
<comment type="similarity">
    <text evidence="2 8">Belongs to the glycosyl hydrolase 2 family.</text>
</comment>
<feature type="domain" description="Beta galactosidase small chain/" evidence="9">
    <location>
        <begin position="712"/>
        <end position="978"/>
    </location>
</feature>
<dbReference type="Pfam" id="PF02836">
    <property type="entry name" value="Glyco_hydro_2_C"/>
    <property type="match status" value="1"/>
</dbReference>
<evidence type="ECO:0000313" key="11">
    <source>
        <dbReference type="Proteomes" id="UP000240974"/>
    </source>
</evidence>
<dbReference type="Gene3D" id="2.60.120.260">
    <property type="entry name" value="Galactose-binding domain-like"/>
    <property type="match status" value="1"/>
</dbReference>
<dbReference type="InterPro" id="IPR006104">
    <property type="entry name" value="Glyco_hydro_2_N"/>
</dbReference>
<protein>
    <recommendedName>
        <fullName evidence="4 8">Beta-galactosidase</fullName>
        <ecNumber evidence="3 8">3.2.1.23</ecNumber>
    </recommendedName>
    <alternativeName>
        <fullName evidence="7 8">Lactase</fullName>
    </alternativeName>
</protein>
<dbReference type="PROSITE" id="PS00719">
    <property type="entry name" value="GLYCOSYL_HYDROL_F2_1"/>
    <property type="match status" value="1"/>
</dbReference>
<dbReference type="InterPro" id="IPR008979">
    <property type="entry name" value="Galactose-bd-like_sf"/>
</dbReference>
<dbReference type="PANTHER" id="PTHR46323">
    <property type="entry name" value="BETA-GALACTOSIDASE"/>
    <property type="match status" value="1"/>
</dbReference>
<dbReference type="GO" id="GO:0005990">
    <property type="term" value="P:lactose catabolic process"/>
    <property type="evidence" value="ECO:0007669"/>
    <property type="project" value="TreeGrafter"/>
</dbReference>